<dbReference type="RefSeq" id="WP_106536951.1">
    <property type="nucleotide sequence ID" value="NZ_PYGE01000005.1"/>
</dbReference>
<dbReference type="Pfam" id="PF05016">
    <property type="entry name" value="ParE_toxin"/>
    <property type="match status" value="1"/>
</dbReference>
<dbReference type="InterPro" id="IPR035093">
    <property type="entry name" value="RelE/ParE_toxin_dom_sf"/>
</dbReference>
<comment type="similarity">
    <text evidence="1">Belongs to the RelE toxin family.</text>
</comment>
<keyword evidence="2" id="KW-1277">Toxin-antitoxin system</keyword>
<dbReference type="GO" id="GO:0004519">
    <property type="term" value="F:endonuclease activity"/>
    <property type="evidence" value="ECO:0007669"/>
    <property type="project" value="UniProtKB-KW"/>
</dbReference>
<dbReference type="PANTHER" id="PTHR35601">
    <property type="entry name" value="TOXIN RELE"/>
    <property type="match status" value="1"/>
</dbReference>
<evidence type="ECO:0000313" key="3">
    <source>
        <dbReference type="EMBL" id="PSL04766.1"/>
    </source>
</evidence>
<sequence length="93" mass="10640">MTGEPYEARWSESARRAVAERVPEGIALAAVELITGPLRENPRRLGKPLGDELVGIYSARLARDWRVLYEIDEVERVVIVLDIRHRSIAYRAR</sequence>
<keyword evidence="3" id="KW-0540">Nuclease</keyword>
<accession>A0A2P8E5L3</accession>
<name>A0A2P8E5L3_9ACTN</name>
<keyword evidence="4" id="KW-1185">Reference proteome</keyword>
<proteinExistence type="inferred from homology"/>
<evidence type="ECO:0000256" key="1">
    <source>
        <dbReference type="ARBA" id="ARBA00006226"/>
    </source>
</evidence>
<evidence type="ECO:0000313" key="4">
    <source>
        <dbReference type="Proteomes" id="UP000243528"/>
    </source>
</evidence>
<protein>
    <submittedName>
        <fullName evidence="3">mRNA-degrading endonuclease RelE of RelBE toxin-antitoxin system</fullName>
    </submittedName>
</protein>
<dbReference type="OrthoDB" id="5326046at2"/>
<dbReference type="PANTHER" id="PTHR35601:SF1">
    <property type="entry name" value="TOXIN RELE"/>
    <property type="match status" value="1"/>
</dbReference>
<keyword evidence="3" id="KW-0255">Endonuclease</keyword>
<gene>
    <name evidence="3" type="ORF">CLV30_105233</name>
</gene>
<dbReference type="EMBL" id="PYGE01000005">
    <property type="protein sequence ID" value="PSL04766.1"/>
    <property type="molecule type" value="Genomic_DNA"/>
</dbReference>
<organism evidence="3 4">
    <name type="scientific">Haloactinopolyspora alba</name>
    <dbReference type="NCBI Taxonomy" id="648780"/>
    <lineage>
        <taxon>Bacteria</taxon>
        <taxon>Bacillati</taxon>
        <taxon>Actinomycetota</taxon>
        <taxon>Actinomycetes</taxon>
        <taxon>Jiangellales</taxon>
        <taxon>Jiangellaceae</taxon>
        <taxon>Haloactinopolyspora</taxon>
    </lineage>
</organism>
<comment type="caution">
    <text evidence="3">The sequence shown here is derived from an EMBL/GenBank/DDBJ whole genome shotgun (WGS) entry which is preliminary data.</text>
</comment>
<reference evidence="3 4" key="1">
    <citation type="submission" date="2018-03" db="EMBL/GenBank/DDBJ databases">
        <title>Genomic Encyclopedia of Archaeal and Bacterial Type Strains, Phase II (KMG-II): from individual species to whole genera.</title>
        <authorList>
            <person name="Goeker M."/>
        </authorList>
    </citation>
    <scope>NUCLEOTIDE SEQUENCE [LARGE SCALE GENOMIC DNA]</scope>
    <source>
        <strain evidence="3 4">DSM 45211</strain>
    </source>
</reference>
<dbReference type="InterPro" id="IPR007712">
    <property type="entry name" value="RelE/ParE_toxin"/>
</dbReference>
<dbReference type="AlphaFoldDB" id="A0A2P8E5L3"/>
<dbReference type="SUPFAM" id="SSF143011">
    <property type="entry name" value="RelE-like"/>
    <property type="match status" value="1"/>
</dbReference>
<evidence type="ECO:0000256" key="2">
    <source>
        <dbReference type="ARBA" id="ARBA00022649"/>
    </source>
</evidence>
<dbReference type="Proteomes" id="UP000243528">
    <property type="component" value="Unassembled WGS sequence"/>
</dbReference>
<dbReference type="Gene3D" id="3.30.2310.20">
    <property type="entry name" value="RelE-like"/>
    <property type="match status" value="1"/>
</dbReference>
<keyword evidence="3" id="KW-0378">Hydrolase</keyword>